<accession>A0A0E9R770</accession>
<name>A0A0E9R770_ANGAN</name>
<sequence length="24" mass="2839">MPMQSNCTVSVKTIKSFQYEYQLL</sequence>
<reference evidence="1" key="2">
    <citation type="journal article" date="2015" name="Fish Shellfish Immunol.">
        <title>Early steps in the European eel (Anguilla anguilla)-Vibrio vulnificus interaction in the gills: Role of the RtxA13 toxin.</title>
        <authorList>
            <person name="Callol A."/>
            <person name="Pajuelo D."/>
            <person name="Ebbesson L."/>
            <person name="Teles M."/>
            <person name="MacKenzie S."/>
            <person name="Amaro C."/>
        </authorList>
    </citation>
    <scope>NUCLEOTIDE SEQUENCE</scope>
</reference>
<protein>
    <submittedName>
        <fullName evidence="1">Uncharacterized protein</fullName>
    </submittedName>
</protein>
<reference evidence="1" key="1">
    <citation type="submission" date="2014-11" db="EMBL/GenBank/DDBJ databases">
        <authorList>
            <person name="Amaro Gonzalez C."/>
        </authorList>
    </citation>
    <scope>NUCLEOTIDE SEQUENCE</scope>
</reference>
<evidence type="ECO:0000313" key="1">
    <source>
        <dbReference type="EMBL" id="JAH24949.1"/>
    </source>
</evidence>
<proteinExistence type="predicted"/>
<dbReference type="AlphaFoldDB" id="A0A0E9R770"/>
<organism evidence="1">
    <name type="scientific">Anguilla anguilla</name>
    <name type="common">European freshwater eel</name>
    <name type="synonym">Muraena anguilla</name>
    <dbReference type="NCBI Taxonomy" id="7936"/>
    <lineage>
        <taxon>Eukaryota</taxon>
        <taxon>Metazoa</taxon>
        <taxon>Chordata</taxon>
        <taxon>Craniata</taxon>
        <taxon>Vertebrata</taxon>
        <taxon>Euteleostomi</taxon>
        <taxon>Actinopterygii</taxon>
        <taxon>Neopterygii</taxon>
        <taxon>Teleostei</taxon>
        <taxon>Anguilliformes</taxon>
        <taxon>Anguillidae</taxon>
        <taxon>Anguilla</taxon>
    </lineage>
</organism>
<dbReference type="EMBL" id="GBXM01083628">
    <property type="protein sequence ID" value="JAH24949.1"/>
    <property type="molecule type" value="Transcribed_RNA"/>
</dbReference>